<dbReference type="GO" id="GO:0015078">
    <property type="term" value="F:proton transmembrane transporter activity"/>
    <property type="evidence" value="ECO:0007669"/>
    <property type="project" value="InterPro"/>
</dbReference>
<evidence type="ECO:0000256" key="5">
    <source>
        <dbReference type="ARBA" id="ARBA00022781"/>
    </source>
</evidence>
<protein>
    <submittedName>
        <fullName evidence="10">ATP synthase subunit d, mitochondrial</fullName>
    </submittedName>
</protein>
<keyword evidence="9" id="KW-0472">Membrane</keyword>
<dbReference type="InterPro" id="IPR036228">
    <property type="entry name" value="ATP_synth_F0_dsu_sf_mt"/>
</dbReference>
<evidence type="ECO:0000256" key="7">
    <source>
        <dbReference type="ARBA" id="ARBA00023065"/>
    </source>
</evidence>
<evidence type="ECO:0000256" key="8">
    <source>
        <dbReference type="ARBA" id="ARBA00023128"/>
    </source>
</evidence>
<comment type="caution">
    <text evidence="10">The sequence shown here is derived from an EMBL/GenBank/DDBJ whole genome shotgun (WGS) entry which is preliminary data.</text>
</comment>
<keyword evidence="6" id="KW-0999">Mitochondrion inner membrane</keyword>
<gene>
    <name evidence="10" type="ORF">KP79_PYT06292</name>
</gene>
<evidence type="ECO:0000256" key="2">
    <source>
        <dbReference type="ARBA" id="ARBA00006842"/>
    </source>
</evidence>
<name>A0A210QNN3_MIZYE</name>
<comment type="similarity">
    <text evidence="2">Belongs to the ATPase d subunit family.</text>
</comment>
<sequence length="321" mass="36715">MTKIFDGDPNNSFNTRHWLDRTDCALDTAIMTSRRLAKSAVNWKAFGERVSDANLPYFKKFKNLSATYSGKISQLPDALPKIDFAHYKSLGAPAAAVDSLEKAYGSAKISYPVDTSNTVAKIDQEFGEMKTKRTEFIQEQNQAIESLSKVVDACKKAFPPKDEWTQQLYCAYFPDSMVLPQERPTFWPHTMLNKEFFGEEADEVSQPTLEMDLTSLPWFRLPYPDTVKNTYIKGREPDLVDQYLSIGYKPSKEELKKLEAEWPAISEKYWAGYWGGRKQFVKEHLDKKAEMKAFNKEQKAKSKALKEAKKAKLAEEAKLKA</sequence>
<dbReference type="Pfam" id="PF05873">
    <property type="entry name" value="Mt_ATP-synt_D"/>
    <property type="match status" value="1"/>
</dbReference>
<evidence type="ECO:0000256" key="1">
    <source>
        <dbReference type="ARBA" id="ARBA00004273"/>
    </source>
</evidence>
<dbReference type="PANTHER" id="PTHR12700">
    <property type="entry name" value="ATP SYNTHASE SUBUNIT D, MITOCHONDRIAL"/>
    <property type="match status" value="1"/>
</dbReference>
<dbReference type="EMBL" id="NEDP02002665">
    <property type="protein sequence ID" value="OWF50315.1"/>
    <property type="molecule type" value="Genomic_DNA"/>
</dbReference>
<keyword evidence="3" id="KW-0813">Transport</keyword>
<keyword evidence="4" id="KW-0138">CF(0)</keyword>
<dbReference type="InterPro" id="IPR008689">
    <property type="entry name" value="ATP_synth_F0_dsu_mt"/>
</dbReference>
<dbReference type="Proteomes" id="UP000242188">
    <property type="component" value="Unassembled WGS sequence"/>
</dbReference>
<reference evidence="10 11" key="1">
    <citation type="journal article" date="2017" name="Nat. Ecol. Evol.">
        <title>Scallop genome provides insights into evolution of bilaterian karyotype and development.</title>
        <authorList>
            <person name="Wang S."/>
            <person name="Zhang J."/>
            <person name="Jiao W."/>
            <person name="Li J."/>
            <person name="Xun X."/>
            <person name="Sun Y."/>
            <person name="Guo X."/>
            <person name="Huan P."/>
            <person name="Dong B."/>
            <person name="Zhang L."/>
            <person name="Hu X."/>
            <person name="Sun X."/>
            <person name="Wang J."/>
            <person name="Zhao C."/>
            <person name="Wang Y."/>
            <person name="Wang D."/>
            <person name="Huang X."/>
            <person name="Wang R."/>
            <person name="Lv J."/>
            <person name="Li Y."/>
            <person name="Zhang Z."/>
            <person name="Liu B."/>
            <person name="Lu W."/>
            <person name="Hui Y."/>
            <person name="Liang J."/>
            <person name="Zhou Z."/>
            <person name="Hou R."/>
            <person name="Li X."/>
            <person name="Liu Y."/>
            <person name="Li H."/>
            <person name="Ning X."/>
            <person name="Lin Y."/>
            <person name="Zhao L."/>
            <person name="Xing Q."/>
            <person name="Dou J."/>
            <person name="Li Y."/>
            <person name="Mao J."/>
            <person name="Guo H."/>
            <person name="Dou H."/>
            <person name="Li T."/>
            <person name="Mu C."/>
            <person name="Jiang W."/>
            <person name="Fu Q."/>
            <person name="Fu X."/>
            <person name="Miao Y."/>
            <person name="Liu J."/>
            <person name="Yu Q."/>
            <person name="Li R."/>
            <person name="Liao H."/>
            <person name="Li X."/>
            <person name="Kong Y."/>
            <person name="Jiang Z."/>
            <person name="Chourrout D."/>
            <person name="Li R."/>
            <person name="Bao Z."/>
        </authorList>
    </citation>
    <scope>NUCLEOTIDE SEQUENCE [LARGE SCALE GENOMIC DNA]</scope>
    <source>
        <strain evidence="10 11">PY_sf001</strain>
    </source>
</reference>
<evidence type="ECO:0000313" key="10">
    <source>
        <dbReference type="EMBL" id="OWF50315.1"/>
    </source>
</evidence>
<dbReference type="GO" id="GO:0015986">
    <property type="term" value="P:proton motive force-driven ATP synthesis"/>
    <property type="evidence" value="ECO:0007669"/>
    <property type="project" value="InterPro"/>
</dbReference>
<dbReference type="Gene3D" id="6.10.280.70">
    <property type="match status" value="1"/>
</dbReference>
<dbReference type="STRING" id="6573.A0A210QNN3"/>
<dbReference type="GO" id="GO:0045259">
    <property type="term" value="C:proton-transporting ATP synthase complex"/>
    <property type="evidence" value="ECO:0007669"/>
    <property type="project" value="UniProtKB-KW"/>
</dbReference>
<dbReference type="AlphaFoldDB" id="A0A210QNN3"/>
<comment type="subcellular location">
    <subcellularLocation>
        <location evidence="1">Mitochondrion inner membrane</location>
    </subcellularLocation>
</comment>
<keyword evidence="7" id="KW-0406">Ion transport</keyword>
<dbReference type="GO" id="GO:0005743">
    <property type="term" value="C:mitochondrial inner membrane"/>
    <property type="evidence" value="ECO:0007669"/>
    <property type="project" value="UniProtKB-SubCell"/>
</dbReference>
<accession>A0A210QNN3</accession>
<evidence type="ECO:0000313" key="11">
    <source>
        <dbReference type="Proteomes" id="UP000242188"/>
    </source>
</evidence>
<evidence type="ECO:0000256" key="9">
    <source>
        <dbReference type="ARBA" id="ARBA00023136"/>
    </source>
</evidence>
<dbReference type="OrthoDB" id="35799at2759"/>
<dbReference type="SUPFAM" id="SSF161065">
    <property type="entry name" value="ATP synthase D chain-like"/>
    <property type="match status" value="1"/>
</dbReference>
<keyword evidence="5" id="KW-0375">Hydrogen ion transport</keyword>
<evidence type="ECO:0000256" key="4">
    <source>
        <dbReference type="ARBA" id="ARBA00022547"/>
    </source>
</evidence>
<evidence type="ECO:0000256" key="3">
    <source>
        <dbReference type="ARBA" id="ARBA00022448"/>
    </source>
</evidence>
<organism evidence="10 11">
    <name type="scientific">Mizuhopecten yessoensis</name>
    <name type="common">Japanese scallop</name>
    <name type="synonym">Patinopecten yessoensis</name>
    <dbReference type="NCBI Taxonomy" id="6573"/>
    <lineage>
        <taxon>Eukaryota</taxon>
        <taxon>Metazoa</taxon>
        <taxon>Spiralia</taxon>
        <taxon>Lophotrochozoa</taxon>
        <taxon>Mollusca</taxon>
        <taxon>Bivalvia</taxon>
        <taxon>Autobranchia</taxon>
        <taxon>Pteriomorphia</taxon>
        <taxon>Pectinida</taxon>
        <taxon>Pectinoidea</taxon>
        <taxon>Pectinidae</taxon>
        <taxon>Mizuhopecten</taxon>
    </lineage>
</organism>
<proteinExistence type="inferred from homology"/>
<evidence type="ECO:0000256" key="6">
    <source>
        <dbReference type="ARBA" id="ARBA00022792"/>
    </source>
</evidence>
<keyword evidence="11" id="KW-1185">Reference proteome</keyword>
<keyword evidence="8" id="KW-0496">Mitochondrion</keyword>